<evidence type="ECO:0000256" key="3">
    <source>
        <dbReference type="ARBA" id="ARBA00022475"/>
    </source>
</evidence>
<gene>
    <name evidence="13" type="primary">mdlB_5</name>
    <name evidence="13" type="ORF">IWT126_00734</name>
</gene>
<dbReference type="SUPFAM" id="SSF52540">
    <property type="entry name" value="P-loop containing nucleoside triphosphate hydrolases"/>
    <property type="match status" value="1"/>
</dbReference>
<keyword evidence="2" id="KW-0813">Transport</keyword>
<dbReference type="PANTHER" id="PTHR43394">
    <property type="entry name" value="ATP-DEPENDENT PERMEASE MDL1, MITOCHONDRIAL"/>
    <property type="match status" value="1"/>
</dbReference>
<sequence length="630" mass="70241">MADSKSKTTTRPTHIGGPGRGPGHGHGLVEKPKNFWKTTRRLMSYMSDRIVGLILVLIFAITSVVFQIRTPKILGQATTEIFKGVMKGQSQQKAGFNIAHLPINYAKIIHIIIIVGLMYLASAVFSFLQQWIMTRISQQTVYKLRKNMKQKMRVVPIRYYDTHSNGDIMSRAVNDMDNIANTLQQSLTQAVTSTVTFIGTLWMMLTISWKLTLIALITIPLSLIIVGIVAPKSQKFFATQQKSLGLMNDQVEENYAGQQVLKSFNKEKDTIESFEKQNKVYYQSAWKAQFISGIVMPLMMFLNNIGYVFVAVIGGISVANGNITLGNVQAFLQYTNQFSQPISQLANLMNTIQSTMASAERVFEVLDEANMKDTSNNTPVKQTNNLLEMEHVKFGYEDEALLMKDYNLTVKPGQQVAIVGPTGAGKTTIINLLERFYDVNGGAILLNGQDTRNMDREKLRSHFAMVLQDSWLFTGTIFDNIKYGKENATKEQILDAAKAAHVDEFVQKLPDGYQTVLNEDASNISQGQRQLVTIARAFVADPEILILDEATSSVDTRTEVQIQHAMGRLLKGRTSFVVAHRLSTIQNADNIIVMNHGAIVETGTHEGLLKKGGFYADLYNSQFTSGISFS</sequence>
<feature type="domain" description="ABC transporter" evidence="11">
    <location>
        <begin position="387"/>
        <end position="621"/>
    </location>
</feature>
<feature type="compositionally biased region" description="Gly residues" evidence="9">
    <location>
        <begin position="16"/>
        <end position="26"/>
    </location>
</feature>
<dbReference type="GO" id="GO:0005886">
    <property type="term" value="C:plasma membrane"/>
    <property type="evidence" value="ECO:0007669"/>
    <property type="project" value="UniProtKB-SubCell"/>
</dbReference>
<evidence type="ECO:0000256" key="10">
    <source>
        <dbReference type="SAM" id="Phobius"/>
    </source>
</evidence>
<reference evidence="13 14" key="1">
    <citation type="submission" date="2015-11" db="EMBL/GenBank/DDBJ databases">
        <title>Draft genome sequences of new species of the genus Lactobacillus isolated from orchardgrass silage.</title>
        <authorList>
            <person name="Tohno M."/>
            <person name="Tanizawa Y."/>
            <person name="Arita M."/>
        </authorList>
    </citation>
    <scope>NUCLEOTIDE SEQUENCE [LARGE SCALE GENOMIC DNA]</scope>
    <source>
        <strain evidence="13 14">IWT126</strain>
    </source>
</reference>
<evidence type="ECO:0000256" key="7">
    <source>
        <dbReference type="ARBA" id="ARBA00022989"/>
    </source>
</evidence>
<evidence type="ECO:0000256" key="9">
    <source>
        <dbReference type="SAM" id="MobiDB-lite"/>
    </source>
</evidence>
<dbReference type="FunFam" id="3.40.50.300:FF:000287">
    <property type="entry name" value="Multidrug ABC transporter ATP-binding protein"/>
    <property type="match status" value="1"/>
</dbReference>
<feature type="transmembrane region" description="Helical" evidence="10">
    <location>
        <begin position="211"/>
        <end position="230"/>
    </location>
</feature>
<dbReference type="RefSeq" id="WP_054656280.1">
    <property type="nucleotide sequence ID" value="NZ_BBFL01000018.1"/>
</dbReference>
<dbReference type="GO" id="GO:0016887">
    <property type="term" value="F:ATP hydrolysis activity"/>
    <property type="evidence" value="ECO:0007669"/>
    <property type="project" value="InterPro"/>
</dbReference>
<organism evidence="13 14">
    <name type="scientific">Secundilactobacillus silagei JCM 19001</name>
    <dbReference type="NCBI Taxonomy" id="1302250"/>
    <lineage>
        <taxon>Bacteria</taxon>
        <taxon>Bacillati</taxon>
        <taxon>Bacillota</taxon>
        <taxon>Bacilli</taxon>
        <taxon>Lactobacillales</taxon>
        <taxon>Lactobacillaceae</taxon>
        <taxon>Secundilactobacillus</taxon>
    </lineage>
</organism>
<keyword evidence="14" id="KW-1185">Reference proteome</keyword>
<keyword evidence="4 10" id="KW-0812">Transmembrane</keyword>
<evidence type="ECO:0000256" key="6">
    <source>
        <dbReference type="ARBA" id="ARBA00022840"/>
    </source>
</evidence>
<dbReference type="SUPFAM" id="SSF90123">
    <property type="entry name" value="ABC transporter transmembrane region"/>
    <property type="match status" value="1"/>
</dbReference>
<dbReference type="OrthoDB" id="9770415at2"/>
<dbReference type="PANTHER" id="PTHR43394:SF1">
    <property type="entry name" value="ATP-BINDING CASSETTE SUB-FAMILY B MEMBER 10, MITOCHONDRIAL"/>
    <property type="match status" value="1"/>
</dbReference>
<evidence type="ECO:0000313" key="13">
    <source>
        <dbReference type="EMBL" id="GAX00719.1"/>
    </source>
</evidence>
<accession>A0A1Z5IGB1</accession>
<dbReference type="SMART" id="SM00382">
    <property type="entry name" value="AAA"/>
    <property type="match status" value="1"/>
</dbReference>
<dbReference type="InterPro" id="IPR036640">
    <property type="entry name" value="ABC1_TM_sf"/>
</dbReference>
<dbReference type="InterPro" id="IPR017871">
    <property type="entry name" value="ABC_transporter-like_CS"/>
</dbReference>
<dbReference type="GO" id="GO:0015421">
    <property type="term" value="F:ABC-type oligopeptide transporter activity"/>
    <property type="evidence" value="ECO:0007669"/>
    <property type="project" value="TreeGrafter"/>
</dbReference>
<dbReference type="FunFam" id="1.20.1560.10:FF:000011">
    <property type="entry name" value="Multidrug ABC transporter ATP-binding protein"/>
    <property type="match status" value="1"/>
</dbReference>
<comment type="caution">
    <text evidence="13">The sequence shown here is derived from an EMBL/GenBank/DDBJ whole genome shotgun (WGS) entry which is preliminary data.</text>
</comment>
<evidence type="ECO:0000313" key="14">
    <source>
        <dbReference type="Proteomes" id="UP000198402"/>
    </source>
</evidence>
<dbReference type="Proteomes" id="UP000198402">
    <property type="component" value="Unassembled WGS sequence"/>
</dbReference>
<dbReference type="STRING" id="1302250.GCA_001313225_03154"/>
<evidence type="ECO:0000259" key="12">
    <source>
        <dbReference type="PROSITE" id="PS50929"/>
    </source>
</evidence>
<dbReference type="Pfam" id="PF00005">
    <property type="entry name" value="ABC_tran"/>
    <property type="match status" value="1"/>
</dbReference>
<dbReference type="Pfam" id="PF00664">
    <property type="entry name" value="ABC_membrane"/>
    <property type="match status" value="1"/>
</dbReference>
<keyword evidence="6 13" id="KW-0067">ATP-binding</keyword>
<dbReference type="PROSITE" id="PS50929">
    <property type="entry name" value="ABC_TM1F"/>
    <property type="match status" value="1"/>
</dbReference>
<dbReference type="AlphaFoldDB" id="A0A1Z5IGB1"/>
<feature type="region of interest" description="Disordered" evidence="9">
    <location>
        <begin position="1"/>
        <end position="31"/>
    </location>
</feature>
<dbReference type="Gene3D" id="3.40.50.300">
    <property type="entry name" value="P-loop containing nucleotide triphosphate hydrolases"/>
    <property type="match status" value="1"/>
</dbReference>
<feature type="transmembrane region" description="Helical" evidence="10">
    <location>
        <begin position="186"/>
        <end position="205"/>
    </location>
</feature>
<proteinExistence type="predicted"/>
<feature type="transmembrane region" description="Helical" evidence="10">
    <location>
        <begin position="294"/>
        <end position="319"/>
    </location>
</feature>
<dbReference type="Gene3D" id="1.20.1560.10">
    <property type="entry name" value="ABC transporter type 1, transmembrane domain"/>
    <property type="match status" value="1"/>
</dbReference>
<feature type="transmembrane region" description="Helical" evidence="10">
    <location>
        <begin position="50"/>
        <end position="68"/>
    </location>
</feature>
<feature type="domain" description="ABC transmembrane type-1" evidence="12">
    <location>
        <begin position="54"/>
        <end position="354"/>
    </location>
</feature>
<dbReference type="PROSITE" id="PS00211">
    <property type="entry name" value="ABC_TRANSPORTER_1"/>
    <property type="match status" value="1"/>
</dbReference>
<dbReference type="PROSITE" id="PS50893">
    <property type="entry name" value="ABC_TRANSPORTER_2"/>
    <property type="match status" value="1"/>
</dbReference>
<dbReference type="InterPro" id="IPR011527">
    <property type="entry name" value="ABC1_TM_dom"/>
</dbReference>
<dbReference type="InterPro" id="IPR039421">
    <property type="entry name" value="Type_1_exporter"/>
</dbReference>
<protein>
    <submittedName>
        <fullName evidence="13">Multidrug ABC transporter ATP-binding and permease protein</fullName>
    </submittedName>
</protein>
<keyword evidence="3" id="KW-1003">Cell membrane</keyword>
<keyword evidence="5" id="KW-0547">Nucleotide-binding</keyword>
<evidence type="ECO:0000256" key="8">
    <source>
        <dbReference type="ARBA" id="ARBA00023136"/>
    </source>
</evidence>
<evidence type="ECO:0000256" key="2">
    <source>
        <dbReference type="ARBA" id="ARBA00022448"/>
    </source>
</evidence>
<dbReference type="InterPro" id="IPR003593">
    <property type="entry name" value="AAA+_ATPase"/>
</dbReference>
<evidence type="ECO:0000256" key="4">
    <source>
        <dbReference type="ARBA" id="ARBA00022692"/>
    </source>
</evidence>
<feature type="transmembrane region" description="Helical" evidence="10">
    <location>
        <begin position="108"/>
        <end position="128"/>
    </location>
</feature>
<dbReference type="InterPro" id="IPR003439">
    <property type="entry name" value="ABC_transporter-like_ATP-bd"/>
</dbReference>
<dbReference type="InterPro" id="IPR027417">
    <property type="entry name" value="P-loop_NTPase"/>
</dbReference>
<dbReference type="GO" id="GO:0005524">
    <property type="term" value="F:ATP binding"/>
    <property type="evidence" value="ECO:0007669"/>
    <property type="project" value="UniProtKB-KW"/>
</dbReference>
<keyword evidence="7 10" id="KW-1133">Transmembrane helix</keyword>
<dbReference type="EMBL" id="BCMG01000003">
    <property type="protein sequence ID" value="GAX00719.1"/>
    <property type="molecule type" value="Genomic_DNA"/>
</dbReference>
<evidence type="ECO:0000259" key="11">
    <source>
        <dbReference type="PROSITE" id="PS50893"/>
    </source>
</evidence>
<comment type="subcellular location">
    <subcellularLocation>
        <location evidence="1">Cell membrane</location>
        <topology evidence="1">Multi-pass membrane protein</topology>
    </subcellularLocation>
</comment>
<evidence type="ECO:0000256" key="1">
    <source>
        <dbReference type="ARBA" id="ARBA00004651"/>
    </source>
</evidence>
<name>A0A1Z5IGB1_9LACO</name>
<keyword evidence="8 10" id="KW-0472">Membrane</keyword>
<dbReference type="CDD" id="cd18547">
    <property type="entry name" value="ABC_6TM_Tm288_like"/>
    <property type="match status" value="1"/>
</dbReference>
<evidence type="ECO:0000256" key="5">
    <source>
        <dbReference type="ARBA" id="ARBA00022741"/>
    </source>
</evidence>